<dbReference type="PANTHER" id="PTHR43673:SF12">
    <property type="entry name" value="PROTEIN DRGA"/>
    <property type="match status" value="1"/>
</dbReference>
<name>A0A451BRZ0_9GAMM</name>
<dbReference type="PANTHER" id="PTHR43673">
    <property type="entry name" value="NAD(P)H NITROREDUCTASE YDGI-RELATED"/>
    <property type="match status" value="1"/>
</dbReference>
<reference evidence="6" key="1">
    <citation type="submission" date="2019-02" db="EMBL/GenBank/DDBJ databases">
        <authorList>
            <person name="Gruber-Vodicka R. H."/>
            <person name="Seah K. B. B."/>
        </authorList>
    </citation>
    <scope>NUCLEOTIDE SEQUENCE</scope>
    <source>
        <strain evidence="6">BECK_S127</strain>
        <strain evidence="5">BECK_S1320</strain>
        <strain evidence="4">BECK_S1321</strain>
    </source>
</reference>
<comment type="similarity">
    <text evidence="1">Belongs to the nitroreductase family.</text>
</comment>
<feature type="domain" description="Nitroreductase" evidence="3">
    <location>
        <begin position="7"/>
        <end position="177"/>
    </location>
</feature>
<evidence type="ECO:0000259" key="3">
    <source>
        <dbReference type="Pfam" id="PF00881"/>
    </source>
</evidence>
<dbReference type="Pfam" id="PF00881">
    <property type="entry name" value="Nitroreductase"/>
    <property type="match status" value="1"/>
</dbReference>
<dbReference type="Gene3D" id="3.40.109.10">
    <property type="entry name" value="NADH Oxidase"/>
    <property type="match status" value="1"/>
</dbReference>
<dbReference type="EMBL" id="CAADHB010000214">
    <property type="protein sequence ID" value="VFK81073.1"/>
    <property type="molecule type" value="Genomic_DNA"/>
</dbReference>
<evidence type="ECO:0000313" key="6">
    <source>
        <dbReference type="EMBL" id="VFK81073.1"/>
    </source>
</evidence>
<dbReference type="EMBL" id="CAADFU010000144">
    <property type="protein sequence ID" value="VFK48834.1"/>
    <property type="molecule type" value="Genomic_DNA"/>
</dbReference>
<evidence type="ECO:0000313" key="4">
    <source>
        <dbReference type="EMBL" id="VFK41724.1"/>
    </source>
</evidence>
<dbReference type="EMBL" id="CAADFR010000101">
    <property type="protein sequence ID" value="VFK41724.1"/>
    <property type="molecule type" value="Genomic_DNA"/>
</dbReference>
<dbReference type="InterPro" id="IPR029479">
    <property type="entry name" value="Nitroreductase"/>
</dbReference>
<proteinExistence type="inferred from homology"/>
<evidence type="ECO:0000256" key="1">
    <source>
        <dbReference type="ARBA" id="ARBA00007118"/>
    </source>
</evidence>
<organism evidence="6">
    <name type="scientific">Candidatus Kentrum sp. SD</name>
    <dbReference type="NCBI Taxonomy" id="2126332"/>
    <lineage>
        <taxon>Bacteria</taxon>
        <taxon>Pseudomonadati</taxon>
        <taxon>Pseudomonadota</taxon>
        <taxon>Gammaproteobacteria</taxon>
        <taxon>Candidatus Kentrum</taxon>
    </lineage>
</organism>
<accession>A0A451BRZ0</accession>
<evidence type="ECO:0000256" key="2">
    <source>
        <dbReference type="ARBA" id="ARBA00023002"/>
    </source>
</evidence>
<dbReference type="GO" id="GO:0016491">
    <property type="term" value="F:oxidoreductase activity"/>
    <property type="evidence" value="ECO:0007669"/>
    <property type="project" value="UniProtKB-KW"/>
</dbReference>
<dbReference type="InterPro" id="IPR000415">
    <property type="entry name" value="Nitroreductase-like"/>
</dbReference>
<dbReference type="CDD" id="cd02137">
    <property type="entry name" value="MhqN-like"/>
    <property type="match status" value="1"/>
</dbReference>
<keyword evidence="2" id="KW-0560">Oxidoreductase</keyword>
<dbReference type="AlphaFoldDB" id="A0A451BRZ0"/>
<dbReference type="SUPFAM" id="SSF55469">
    <property type="entry name" value="FMN-dependent nitroreductase-like"/>
    <property type="match status" value="1"/>
</dbReference>
<sequence length="204" mass="23276">MNTFDAIQERRSIKRYDPNHRMREDEIGRLLQLARLSPTAFNLQNWRFVIVRDPELRKRFKEAAQGQSQMTDASLLLVLCADLDAWKKNPERCWANVDEEVRGFILPRLDRYYRDNERSQRDEAICSCGIAAQTIMLAAKGMGYDSCPMIGFDFEKVGKLIRLPADHLIVMCVAIGKGIEAAGPRPGSLPAEQIIFTDTFPRDA</sequence>
<evidence type="ECO:0000313" key="5">
    <source>
        <dbReference type="EMBL" id="VFK48834.1"/>
    </source>
</evidence>
<gene>
    <name evidence="6" type="ORF">BECKSD772D_GA0070982_12142</name>
    <name evidence="5" type="ORF">BECKSD772E_GA0070983_11441</name>
    <name evidence="4" type="ORF">BECKSD772F_GA0070984_11011</name>
</gene>
<protein>
    <submittedName>
        <fullName evidence="6">Nitroreductase</fullName>
    </submittedName>
</protein>